<evidence type="ECO:0000259" key="7">
    <source>
        <dbReference type="Pfam" id="PF02465"/>
    </source>
</evidence>
<keyword evidence="9" id="KW-0282">Flagellum</keyword>
<protein>
    <recommendedName>
        <fullName evidence="5">Flagellar hook-associated protein 2</fullName>
        <shortName evidence="5">HAP2</shortName>
    </recommendedName>
    <alternativeName>
        <fullName evidence="5">Flagellar cap protein</fullName>
    </alternativeName>
</protein>
<reference evidence="9 10" key="1">
    <citation type="submission" date="2011-04" db="EMBL/GenBank/DDBJ databases">
        <title>The complete genome of Thermodesulfobium narugense DSM 14796.</title>
        <authorList>
            <consortium name="US DOE Joint Genome Institute (JGI-PGF)"/>
            <person name="Lucas S."/>
            <person name="Han J."/>
            <person name="Lapidus A."/>
            <person name="Bruce D."/>
            <person name="Goodwin L."/>
            <person name="Pitluck S."/>
            <person name="Peters L."/>
            <person name="Kyrpides N."/>
            <person name="Mavromatis K."/>
            <person name="Pagani I."/>
            <person name="Ivanova N."/>
            <person name="Ovchinnikova G."/>
            <person name="Zhang X."/>
            <person name="Saunders L."/>
            <person name="Detter J.C."/>
            <person name="Tapia R."/>
            <person name="Han C."/>
            <person name="Land M."/>
            <person name="Hauser L."/>
            <person name="Markowitz V."/>
            <person name="Cheng J.-F."/>
            <person name="Hugenholtz P."/>
            <person name="Woyke T."/>
            <person name="Wu D."/>
            <person name="Spring S."/>
            <person name="Schroeder M."/>
            <person name="Brambilla E."/>
            <person name="Klenk H.-P."/>
            <person name="Eisen J.A."/>
        </authorList>
    </citation>
    <scope>NUCLEOTIDE SEQUENCE [LARGE SCALE GENOMIC DNA]</scope>
    <source>
        <strain evidence="9 10">DSM 14796</strain>
    </source>
</reference>
<dbReference type="Pfam" id="PF07195">
    <property type="entry name" value="FliD_C"/>
    <property type="match status" value="1"/>
</dbReference>
<keyword evidence="3" id="KW-0175">Coiled coil</keyword>
<comment type="subunit">
    <text evidence="2 5">Homopentamer.</text>
</comment>
<dbReference type="GO" id="GO:0009424">
    <property type="term" value="C:bacterial-type flagellum hook"/>
    <property type="evidence" value="ECO:0007669"/>
    <property type="project" value="UniProtKB-UniRule"/>
</dbReference>
<keyword evidence="9" id="KW-0969">Cilium</keyword>
<evidence type="ECO:0000313" key="10">
    <source>
        <dbReference type="Proteomes" id="UP000011765"/>
    </source>
</evidence>
<dbReference type="AlphaFoldDB" id="M1E756"/>
<dbReference type="GO" id="GO:0009421">
    <property type="term" value="C:bacterial-type flagellum filament cap"/>
    <property type="evidence" value="ECO:0007669"/>
    <property type="project" value="InterPro"/>
</dbReference>
<proteinExistence type="inferred from homology"/>
<feature type="domain" description="Flagellar hook-associated protein 2 N-terminal" evidence="7">
    <location>
        <begin position="31"/>
        <end position="127"/>
    </location>
</feature>
<evidence type="ECO:0000256" key="5">
    <source>
        <dbReference type="RuleBase" id="RU362066"/>
    </source>
</evidence>
<evidence type="ECO:0000259" key="8">
    <source>
        <dbReference type="Pfam" id="PF07195"/>
    </source>
</evidence>
<dbReference type="Proteomes" id="UP000011765">
    <property type="component" value="Chromosome"/>
</dbReference>
<dbReference type="GO" id="GO:0071973">
    <property type="term" value="P:bacterial-type flagellum-dependent cell motility"/>
    <property type="evidence" value="ECO:0007669"/>
    <property type="project" value="TreeGrafter"/>
</dbReference>
<keyword evidence="9" id="KW-0966">Cell projection</keyword>
<dbReference type="GO" id="GO:0005576">
    <property type="term" value="C:extracellular region"/>
    <property type="evidence" value="ECO:0007669"/>
    <property type="project" value="UniProtKB-SubCell"/>
</dbReference>
<evidence type="ECO:0000256" key="1">
    <source>
        <dbReference type="ARBA" id="ARBA00009764"/>
    </source>
</evidence>
<dbReference type="PANTHER" id="PTHR30288">
    <property type="entry name" value="FLAGELLAR CAP/ASSEMBLY PROTEIN FLID"/>
    <property type="match status" value="1"/>
</dbReference>
<evidence type="ECO:0000256" key="6">
    <source>
        <dbReference type="SAM" id="MobiDB-lite"/>
    </source>
</evidence>
<name>M1E756_9BACT</name>
<dbReference type="InterPro" id="IPR003481">
    <property type="entry name" value="FliD_N"/>
</dbReference>
<keyword evidence="4 5" id="KW-0975">Bacterial flagellum</keyword>
<comment type="similarity">
    <text evidence="1 5">Belongs to the FliD family.</text>
</comment>
<keyword evidence="10" id="KW-1185">Reference proteome</keyword>
<evidence type="ECO:0000256" key="3">
    <source>
        <dbReference type="ARBA" id="ARBA00023054"/>
    </source>
</evidence>
<comment type="function">
    <text evidence="5">Required for morphogenesis and for the elongation of the flagellar filament by facilitating polymerization of the flagellin monomers at the tip of growing filament. Forms a capping structure, which prevents flagellin subunits (transported through the central channel of the flagellum) from leaking out without polymerization at the distal end.</text>
</comment>
<dbReference type="KEGG" id="tnr:Thena_0170"/>
<sequence length="597" mass="60802">MSSVNPVSSSNSSSLLNNVSLGNASIVGLASGINTTALINAMTQQDEGTLNQLQSEQTTLQAKISAWNNLQSLFTKLQSDATSLANQNNVLSATATSSNTNVLTATSSGATQPGSYVLNVTQLATAQSSRSQSFSSASATIGEGTFTITPNNGSTPLTINITSSNNTLQGLADAINSASGSPVTANIISNSNGTFLVLTSNKTGVANGFTVTGNVTNGGTVVSFSGATSPTDYTQGATLTAAQDAQVQLGTTNPITINSSSNTITTIVPGLSINLVGVGQSTLNVSYNDSNAKTLINNFITDYNNIIAFRNQYASYDPNTKQAGILFGDPSFNNFMNQLTGAISSAAKGNISQGNPASIADLGITISTDPSTMGQLSFNPSTFDSAFSSNPQAVANAMIGLGTTNNPNATVIGFAPQTQGGVYTVNVTGWDPNGNAIATINGQSVTGQGNIINGLSGTPADGLGISVTSGFTGSFQVTMNKGIFQQVLDVLTPITQPFGQLSTVVTNLNNTNTALQNQINQQTAFVQERRNLYLKQFAQMEATLASLDLQNMWLGYQTASLSGSSALSGTLSSAGGLSSVTGSGSTSGSSGSTSSSG</sequence>
<comment type="subcellular location">
    <subcellularLocation>
        <location evidence="5">Secreted</location>
    </subcellularLocation>
    <subcellularLocation>
        <location evidence="5">Bacterial flagellum</location>
    </subcellularLocation>
</comment>
<dbReference type="STRING" id="747365.Thena_0170"/>
<dbReference type="HOGENOM" id="CLU_457024_0_0_9"/>
<keyword evidence="5" id="KW-0964">Secreted</keyword>
<feature type="region of interest" description="Disordered" evidence="6">
    <location>
        <begin position="571"/>
        <end position="597"/>
    </location>
</feature>
<dbReference type="InterPro" id="IPR010809">
    <property type="entry name" value="FliD_C"/>
</dbReference>
<dbReference type="RefSeq" id="WP_013755549.1">
    <property type="nucleotide sequence ID" value="NC_015499.1"/>
</dbReference>
<dbReference type="OrthoDB" id="9776025at2"/>
<gene>
    <name evidence="9" type="ORF">Thena_0170</name>
</gene>
<accession>M1E756</accession>
<dbReference type="eggNOG" id="COG1345">
    <property type="taxonomic scope" value="Bacteria"/>
</dbReference>
<evidence type="ECO:0000313" key="9">
    <source>
        <dbReference type="EMBL" id="AEE13819.1"/>
    </source>
</evidence>
<dbReference type="InterPro" id="IPR040026">
    <property type="entry name" value="FliD"/>
</dbReference>
<dbReference type="PANTHER" id="PTHR30288:SF0">
    <property type="entry name" value="FLAGELLAR HOOK-ASSOCIATED PROTEIN 2"/>
    <property type="match status" value="1"/>
</dbReference>
<dbReference type="Pfam" id="PF02465">
    <property type="entry name" value="FliD_N"/>
    <property type="match status" value="1"/>
</dbReference>
<feature type="domain" description="Flagellar hook-associated protein 2 C-terminal" evidence="8">
    <location>
        <begin position="242"/>
        <end position="546"/>
    </location>
</feature>
<evidence type="ECO:0000256" key="4">
    <source>
        <dbReference type="ARBA" id="ARBA00023143"/>
    </source>
</evidence>
<evidence type="ECO:0000256" key="2">
    <source>
        <dbReference type="ARBA" id="ARBA00011255"/>
    </source>
</evidence>
<dbReference type="GO" id="GO:0007155">
    <property type="term" value="P:cell adhesion"/>
    <property type="evidence" value="ECO:0007669"/>
    <property type="project" value="InterPro"/>
</dbReference>
<organism evidence="9 10">
    <name type="scientific">Thermodesulfobium narugense DSM 14796</name>
    <dbReference type="NCBI Taxonomy" id="747365"/>
    <lineage>
        <taxon>Bacteria</taxon>
        <taxon>Pseudomonadati</taxon>
        <taxon>Thermodesulfobiota</taxon>
        <taxon>Thermodesulfobiia</taxon>
        <taxon>Thermodesulfobiales</taxon>
        <taxon>Thermodesulfobiaceae</taxon>
        <taxon>Thermodesulfobium</taxon>
    </lineage>
</organism>
<dbReference type="EMBL" id="CP002690">
    <property type="protein sequence ID" value="AEE13819.1"/>
    <property type="molecule type" value="Genomic_DNA"/>
</dbReference>